<dbReference type="PANTHER" id="PTHR11799:SF12">
    <property type="entry name" value="PARAOXONASE-RELATED"/>
    <property type="match status" value="1"/>
</dbReference>
<dbReference type="RefSeq" id="WP_274493308.1">
    <property type="nucleotide sequence ID" value="NZ_CP118166.1"/>
</dbReference>
<dbReference type="AlphaFoldDB" id="A0AAE9ZB83"/>
<dbReference type="InterPro" id="IPR013658">
    <property type="entry name" value="SGL"/>
</dbReference>
<protein>
    <submittedName>
        <fullName evidence="2">SMP-30/gluconolactonase/LRE family protein</fullName>
    </submittedName>
</protein>
<dbReference type="InterPro" id="IPR051288">
    <property type="entry name" value="Serum_paraoxonase/arylesterase"/>
</dbReference>
<feature type="domain" description="SMP-30/Gluconolactonase/LRE-like region" evidence="1">
    <location>
        <begin position="133"/>
        <end position="269"/>
    </location>
</feature>
<keyword evidence="3" id="KW-1185">Reference proteome</keyword>
<dbReference type="PANTHER" id="PTHR11799">
    <property type="entry name" value="PARAOXONASE"/>
    <property type="match status" value="1"/>
</dbReference>
<evidence type="ECO:0000259" key="1">
    <source>
        <dbReference type="Pfam" id="PF08450"/>
    </source>
</evidence>
<dbReference type="KEGG" id="hfl:PUV54_15825"/>
<dbReference type="Proteomes" id="UP001214043">
    <property type="component" value="Chromosome"/>
</dbReference>
<reference evidence="2" key="1">
    <citation type="submission" date="2023-02" db="EMBL/GenBank/DDBJ databases">
        <title>Genome sequence of Hyphococcus flavus.</title>
        <authorList>
            <person name="Rong J.-C."/>
            <person name="Zhao Q."/>
            <person name="Yi M."/>
            <person name="Wu J.-Y."/>
        </authorList>
    </citation>
    <scope>NUCLEOTIDE SEQUENCE</scope>
    <source>
        <strain evidence="2">MCCC 1K03223</strain>
    </source>
</reference>
<dbReference type="Pfam" id="PF08450">
    <property type="entry name" value="SGL"/>
    <property type="match status" value="1"/>
</dbReference>
<accession>A0AAE9ZB83</accession>
<dbReference type="InterPro" id="IPR011042">
    <property type="entry name" value="6-blade_b-propeller_TolB-like"/>
</dbReference>
<gene>
    <name evidence="2" type="ORF">PUV54_15825</name>
</gene>
<name>A0AAE9ZB83_9PROT</name>
<evidence type="ECO:0000313" key="3">
    <source>
        <dbReference type="Proteomes" id="UP001214043"/>
    </source>
</evidence>
<sequence>MRIWLFLVGLVVLAGGVVALNLRSFNHFSSIEPAPLASCLPVTGIPGPEDIRVDQRRQQAFISSLDRRAEDARGAIHVFDLSDPLASNGFRDRTMGVPEAFRPLGIDYYEDGETRRLFVVNDAGPSVEVYDVLENGDLEHLDTFSERRLNSPNSVAATSARSFYVTNDVRPGRKARIASLHFLMRTGSGDVYFVDGAIWKHVAEGLRFANGIALGPDGESVYVAETSGKAVQVFRRDPASGSLTPANTINLKSSPDNVSVDSSGKVWVGALPKPLRLPALAKSPSATAPSEVLVIGEDGEPVTVYRNEGDELSASTVAAPADGKLLIGTVYDEKFLLCDLPKTAG</sequence>
<proteinExistence type="predicted"/>
<dbReference type="Gene3D" id="2.120.10.30">
    <property type="entry name" value="TolB, C-terminal domain"/>
    <property type="match status" value="1"/>
</dbReference>
<dbReference type="EMBL" id="CP118166">
    <property type="protein sequence ID" value="WDI31419.1"/>
    <property type="molecule type" value="Genomic_DNA"/>
</dbReference>
<organism evidence="2 3">
    <name type="scientific">Hyphococcus flavus</name>
    <dbReference type="NCBI Taxonomy" id="1866326"/>
    <lineage>
        <taxon>Bacteria</taxon>
        <taxon>Pseudomonadati</taxon>
        <taxon>Pseudomonadota</taxon>
        <taxon>Alphaproteobacteria</taxon>
        <taxon>Parvularculales</taxon>
        <taxon>Parvularculaceae</taxon>
        <taxon>Hyphococcus</taxon>
    </lineage>
</organism>
<evidence type="ECO:0000313" key="2">
    <source>
        <dbReference type="EMBL" id="WDI31419.1"/>
    </source>
</evidence>
<dbReference type="SUPFAM" id="SSF63829">
    <property type="entry name" value="Calcium-dependent phosphotriesterase"/>
    <property type="match status" value="1"/>
</dbReference>